<evidence type="ECO:0000313" key="1">
    <source>
        <dbReference type="EMBL" id="KAI0049692.1"/>
    </source>
</evidence>
<reference evidence="1" key="1">
    <citation type="submission" date="2021-02" db="EMBL/GenBank/DDBJ databases">
        <authorList>
            <consortium name="DOE Joint Genome Institute"/>
            <person name="Ahrendt S."/>
            <person name="Looney B.P."/>
            <person name="Miyauchi S."/>
            <person name="Morin E."/>
            <person name="Drula E."/>
            <person name="Courty P.E."/>
            <person name="Chicoki N."/>
            <person name="Fauchery L."/>
            <person name="Kohler A."/>
            <person name="Kuo A."/>
            <person name="Labutti K."/>
            <person name="Pangilinan J."/>
            <person name="Lipzen A."/>
            <person name="Riley R."/>
            <person name="Andreopoulos W."/>
            <person name="He G."/>
            <person name="Johnson J."/>
            <person name="Barry K.W."/>
            <person name="Grigoriev I.V."/>
            <person name="Nagy L."/>
            <person name="Hibbett D."/>
            <person name="Henrissat B."/>
            <person name="Matheny P.B."/>
            <person name="Labbe J."/>
            <person name="Martin F."/>
        </authorList>
    </citation>
    <scope>NUCLEOTIDE SEQUENCE</scope>
    <source>
        <strain evidence="1">FP105234-sp</strain>
    </source>
</reference>
<evidence type="ECO:0000313" key="2">
    <source>
        <dbReference type="Proteomes" id="UP000814033"/>
    </source>
</evidence>
<proteinExistence type="predicted"/>
<organism evidence="1 2">
    <name type="scientific">Auriscalpium vulgare</name>
    <dbReference type="NCBI Taxonomy" id="40419"/>
    <lineage>
        <taxon>Eukaryota</taxon>
        <taxon>Fungi</taxon>
        <taxon>Dikarya</taxon>
        <taxon>Basidiomycota</taxon>
        <taxon>Agaricomycotina</taxon>
        <taxon>Agaricomycetes</taxon>
        <taxon>Russulales</taxon>
        <taxon>Auriscalpiaceae</taxon>
        <taxon>Auriscalpium</taxon>
    </lineage>
</organism>
<dbReference type="Proteomes" id="UP000814033">
    <property type="component" value="Unassembled WGS sequence"/>
</dbReference>
<protein>
    <submittedName>
        <fullName evidence="1">Uncharacterized protein</fullName>
    </submittedName>
</protein>
<gene>
    <name evidence="1" type="ORF">FA95DRAFT_817798</name>
</gene>
<reference evidence="1" key="2">
    <citation type="journal article" date="2022" name="New Phytol.">
        <title>Evolutionary transition to the ectomycorrhizal habit in the genomes of a hyperdiverse lineage of mushroom-forming fungi.</title>
        <authorList>
            <person name="Looney B."/>
            <person name="Miyauchi S."/>
            <person name="Morin E."/>
            <person name="Drula E."/>
            <person name="Courty P.E."/>
            <person name="Kohler A."/>
            <person name="Kuo A."/>
            <person name="LaButti K."/>
            <person name="Pangilinan J."/>
            <person name="Lipzen A."/>
            <person name="Riley R."/>
            <person name="Andreopoulos W."/>
            <person name="He G."/>
            <person name="Johnson J."/>
            <person name="Nolan M."/>
            <person name="Tritt A."/>
            <person name="Barry K.W."/>
            <person name="Grigoriev I.V."/>
            <person name="Nagy L.G."/>
            <person name="Hibbett D."/>
            <person name="Henrissat B."/>
            <person name="Matheny P.B."/>
            <person name="Labbe J."/>
            <person name="Martin F.M."/>
        </authorList>
    </citation>
    <scope>NUCLEOTIDE SEQUENCE</scope>
    <source>
        <strain evidence="1">FP105234-sp</strain>
    </source>
</reference>
<keyword evidence="2" id="KW-1185">Reference proteome</keyword>
<comment type="caution">
    <text evidence="1">The sequence shown here is derived from an EMBL/GenBank/DDBJ whole genome shotgun (WGS) entry which is preliminary data.</text>
</comment>
<dbReference type="EMBL" id="MU275870">
    <property type="protein sequence ID" value="KAI0049692.1"/>
    <property type="molecule type" value="Genomic_DNA"/>
</dbReference>
<name>A0ACB8S0R0_9AGAM</name>
<sequence length="157" mass="17516">MYRRFWMRALSCGIDGRESMANSRIACNNLLSHRMFVKSRIATNITSRSPLATYGPPPSSYPSSRDLLRIVHPIHQSESRSYLVLFHVPTCALSSHPLCRLIPPSMVLPHITNSRLIHTFFSFVCFPASLRHHAPACSPACMSCRSSSAFGESLLSP</sequence>
<accession>A0ACB8S0R0</accession>